<evidence type="ECO:0000259" key="2">
    <source>
        <dbReference type="Pfam" id="PF05598"/>
    </source>
</evidence>
<proteinExistence type="predicted"/>
<dbReference type="InterPro" id="IPR047629">
    <property type="entry name" value="IS1182_transpos"/>
</dbReference>
<feature type="compositionally biased region" description="Polar residues" evidence="1">
    <location>
        <begin position="208"/>
        <end position="218"/>
    </location>
</feature>
<dbReference type="EMBL" id="JACSCY010000014">
    <property type="protein sequence ID" value="MBC6612455.1"/>
    <property type="molecule type" value="Genomic_DNA"/>
</dbReference>
<dbReference type="PANTHER" id="PTHR33408:SF4">
    <property type="entry name" value="TRANSPOSASE DDE DOMAIN-CONTAINING PROTEIN"/>
    <property type="match status" value="1"/>
</dbReference>
<comment type="caution">
    <text evidence="4">The sequence shown here is derived from an EMBL/GenBank/DDBJ whole genome shotgun (WGS) entry which is preliminary data.</text>
</comment>
<organism evidence="4 5">
    <name type="scientific">Hymenobacter citatus</name>
    <dbReference type="NCBI Taxonomy" id="2763506"/>
    <lineage>
        <taxon>Bacteria</taxon>
        <taxon>Pseudomonadati</taxon>
        <taxon>Bacteroidota</taxon>
        <taxon>Cytophagia</taxon>
        <taxon>Cytophagales</taxon>
        <taxon>Hymenobacteraceae</taxon>
        <taxon>Hymenobacter</taxon>
    </lineage>
</organism>
<evidence type="ECO:0000259" key="3">
    <source>
        <dbReference type="Pfam" id="PF13751"/>
    </source>
</evidence>
<protein>
    <submittedName>
        <fullName evidence="4">IS1182 family transposase</fullName>
    </submittedName>
</protein>
<keyword evidence="5" id="KW-1185">Reference proteome</keyword>
<dbReference type="PANTHER" id="PTHR33408">
    <property type="entry name" value="TRANSPOSASE"/>
    <property type="match status" value="1"/>
</dbReference>
<dbReference type="NCBIfam" id="NF033551">
    <property type="entry name" value="transpos_IS1182"/>
    <property type="match status" value="1"/>
</dbReference>
<dbReference type="Pfam" id="PF05598">
    <property type="entry name" value="DUF772"/>
    <property type="match status" value="1"/>
</dbReference>
<feature type="region of interest" description="Disordered" evidence="1">
    <location>
        <begin position="173"/>
        <end position="218"/>
    </location>
</feature>
<feature type="domain" description="Transposase InsH N-terminal" evidence="2">
    <location>
        <begin position="16"/>
        <end position="111"/>
    </location>
</feature>
<dbReference type="InterPro" id="IPR025668">
    <property type="entry name" value="Tnp_DDE_dom"/>
</dbReference>
<accession>A0ABR7MMZ0</accession>
<dbReference type="InterPro" id="IPR008490">
    <property type="entry name" value="Transposase_InsH_N"/>
</dbReference>
<reference evidence="4 5" key="1">
    <citation type="submission" date="2020-08" db="EMBL/GenBank/DDBJ databases">
        <title>Hymenobacter sp.</title>
        <authorList>
            <person name="Kim M.K."/>
        </authorList>
    </citation>
    <scope>NUCLEOTIDE SEQUENCE [LARGE SCALE GENOMIC DNA]</scope>
    <source>
        <strain evidence="4 5">BT507</strain>
    </source>
</reference>
<dbReference type="Pfam" id="PF13751">
    <property type="entry name" value="DDE_Tnp_1_6"/>
    <property type="match status" value="1"/>
</dbReference>
<evidence type="ECO:0000313" key="4">
    <source>
        <dbReference type="EMBL" id="MBC6612455.1"/>
    </source>
</evidence>
<feature type="domain" description="Transposase DDE" evidence="3">
    <location>
        <begin position="347"/>
        <end position="469"/>
    </location>
</feature>
<evidence type="ECO:0000313" key="5">
    <source>
        <dbReference type="Proteomes" id="UP000622017"/>
    </source>
</evidence>
<name>A0ABR7MMZ0_9BACT</name>
<dbReference type="RefSeq" id="WP_187320686.1">
    <property type="nucleotide sequence ID" value="NZ_JACSCY010000014.1"/>
</dbReference>
<evidence type="ECO:0000256" key="1">
    <source>
        <dbReference type="SAM" id="MobiDB-lite"/>
    </source>
</evidence>
<dbReference type="Proteomes" id="UP000622017">
    <property type="component" value="Unassembled WGS sequence"/>
</dbReference>
<gene>
    <name evidence="4" type="ORF">H8B15_16140</name>
</gene>
<sequence length="514" mass="57530">MQGKKQFLDKEVARFRLSERVPSYNLYRRLAEVVDWSFLYEQTQDLYSHTGQPSLDPVVFFKLVLVGRLENLVSDRRLIEHCALRLDILFFLGYEVDENLPWHSTVSRTRQLIPATVFEHLFDHVFAQCVARGLVSGDTQAVDSAPVKANASLDRLQEKQPPVPVASEPVERASLGATPKPPHPSAVLSAPAHRLRREAARRARRHVTTSSPLGAQHAQAQLVSNKTHYSPTDPEARISVKPGKARALNYLCSLAVDTARGVISQVQADFADSRDSVHLPGIVQGLQQRLGANGLYLQAVLADAGYSNGVNYALLEQQGITPWIPVFGKYKPIIEGFPYDPQTDQFTCPAGETLPFKTYDTNADGGLQKIYRAPYQACQHCPRKGACAPKSKCRQITRTAYDAHYRRALQRQQSQLGQQMRLRRQSTVEPVFGSLLHQYGLRRLNTRGRASAHKTMLLAAMAYNLKKLLKYQPKQLLGVAVALPRPPIPCPICLFQRGKRSRQLTNRLSGREST</sequence>